<evidence type="ECO:0008006" key="4">
    <source>
        <dbReference type="Google" id="ProtNLM"/>
    </source>
</evidence>
<dbReference type="EMBL" id="VMHE01000008">
    <property type="protein sequence ID" value="TSJ65690.1"/>
    <property type="molecule type" value="Genomic_DNA"/>
</dbReference>
<feature type="transmembrane region" description="Helical" evidence="1">
    <location>
        <begin position="46"/>
        <end position="66"/>
    </location>
</feature>
<keyword evidence="1" id="KW-0472">Membrane</keyword>
<evidence type="ECO:0000313" key="3">
    <source>
        <dbReference type="Proteomes" id="UP000316425"/>
    </source>
</evidence>
<comment type="caution">
    <text evidence="2">The sequence shown here is derived from an EMBL/GenBank/DDBJ whole genome shotgun (WGS) entry which is preliminary data.</text>
</comment>
<evidence type="ECO:0000256" key="1">
    <source>
        <dbReference type="SAM" id="Phobius"/>
    </source>
</evidence>
<accession>A0A556PMR6</accession>
<protein>
    <recommendedName>
        <fullName evidence="4">DUF3278 domain-containing protein</fullName>
    </recommendedName>
</protein>
<feature type="transmembrane region" description="Helical" evidence="1">
    <location>
        <begin position="20"/>
        <end position="40"/>
    </location>
</feature>
<dbReference type="RefSeq" id="WP_144088515.1">
    <property type="nucleotide sequence ID" value="NZ_VMHE01000008.1"/>
</dbReference>
<keyword evidence="1" id="KW-0812">Transmembrane</keyword>
<organism evidence="2 3">
    <name type="scientific">Allobacillus salarius</name>
    <dbReference type="NCBI Taxonomy" id="1955272"/>
    <lineage>
        <taxon>Bacteria</taxon>
        <taxon>Bacillati</taxon>
        <taxon>Bacillota</taxon>
        <taxon>Bacilli</taxon>
        <taxon>Bacillales</taxon>
        <taxon>Bacillaceae</taxon>
        <taxon>Allobacillus</taxon>
    </lineage>
</organism>
<proteinExistence type="predicted"/>
<reference evidence="2 3" key="1">
    <citation type="submission" date="2019-07" db="EMBL/GenBank/DDBJ databases">
        <title>Allobacillus sp. nov. SKP isolated from shrimp paste of Euphausiacea.</title>
        <authorList>
            <person name="Kanchanasin P."/>
            <person name="Tanasupawat S."/>
            <person name="Shi W."/>
            <person name="Wu L."/>
            <person name="Ma J."/>
        </authorList>
    </citation>
    <scope>NUCLEOTIDE SEQUENCE [LARGE SCALE GENOMIC DNA]</scope>
    <source>
        <strain evidence="2 3">SKP4-8</strain>
    </source>
</reference>
<dbReference type="OrthoDB" id="2429113at2"/>
<dbReference type="AlphaFoldDB" id="A0A556PMR6"/>
<evidence type="ECO:0000313" key="2">
    <source>
        <dbReference type="EMBL" id="TSJ65690.1"/>
    </source>
</evidence>
<sequence>MKTWLSIFLPTDEYKRQKLLLFIAEGGVLLVLAQFLSLIIGPFESSLVPIISIGIFVFYVTFRYIISGMEYTEVATQSDYKKERKNIVMKSLSFGVIFTGLNFLVQRGDYIIVDLIMIGLLATLFFFLFSWFSLKRSFNKNRELIDE</sequence>
<gene>
    <name evidence="2" type="ORF">FPQ13_06460</name>
</gene>
<keyword evidence="3" id="KW-1185">Reference proteome</keyword>
<name>A0A556PMR6_9BACI</name>
<dbReference type="Proteomes" id="UP000316425">
    <property type="component" value="Unassembled WGS sequence"/>
</dbReference>
<feature type="transmembrane region" description="Helical" evidence="1">
    <location>
        <begin position="87"/>
        <end position="105"/>
    </location>
</feature>
<keyword evidence="1" id="KW-1133">Transmembrane helix</keyword>
<feature type="transmembrane region" description="Helical" evidence="1">
    <location>
        <begin position="111"/>
        <end position="134"/>
    </location>
</feature>